<dbReference type="GO" id="GO:0071819">
    <property type="term" value="C:DUBm complex"/>
    <property type="evidence" value="ECO:0007669"/>
    <property type="project" value="TreeGrafter"/>
</dbReference>
<evidence type="ECO:0000256" key="9">
    <source>
        <dbReference type="ARBA" id="ARBA00023242"/>
    </source>
</evidence>
<evidence type="ECO:0000256" key="2">
    <source>
        <dbReference type="ARBA" id="ARBA00022723"/>
    </source>
</evidence>
<evidence type="ECO:0000256" key="3">
    <source>
        <dbReference type="ARBA" id="ARBA00022771"/>
    </source>
</evidence>
<protein>
    <recommendedName>
        <fullName evidence="10">SAGA-associated factor 11</fullName>
    </recommendedName>
</protein>
<gene>
    <name evidence="12" type="ORF">RhiirA4_439170</name>
</gene>
<feature type="compositionally biased region" description="Polar residues" evidence="11">
    <location>
        <begin position="159"/>
        <end position="178"/>
    </location>
</feature>
<keyword evidence="8" id="KW-0804">Transcription</keyword>
<dbReference type="VEuPathDB" id="FungiDB:FUN_013291"/>
<feature type="region of interest" description="Disordered" evidence="11">
    <location>
        <begin position="1"/>
        <end position="38"/>
    </location>
</feature>
<keyword evidence="7 10" id="KW-0010">Activator</keyword>
<dbReference type="VEuPathDB" id="FungiDB:FUN_013290"/>
<dbReference type="GO" id="GO:0003713">
    <property type="term" value="F:transcription coactivator activity"/>
    <property type="evidence" value="ECO:0007669"/>
    <property type="project" value="TreeGrafter"/>
</dbReference>
<dbReference type="GO" id="GO:0008270">
    <property type="term" value="F:zinc ion binding"/>
    <property type="evidence" value="ECO:0007669"/>
    <property type="project" value="UniProtKB-KW"/>
</dbReference>
<comment type="subcellular location">
    <subcellularLocation>
        <location evidence="1 10">Nucleus</location>
    </subcellularLocation>
</comment>
<evidence type="ECO:0000256" key="5">
    <source>
        <dbReference type="ARBA" id="ARBA00022853"/>
    </source>
</evidence>
<dbReference type="PANTHER" id="PTHR46367">
    <property type="entry name" value="ATAXIN-7-LIKE PROTEIN 3"/>
    <property type="match status" value="1"/>
</dbReference>
<keyword evidence="2" id="KW-0479">Metal-binding</keyword>
<dbReference type="VEuPathDB" id="FungiDB:RhiirA1_411494"/>
<dbReference type="AlphaFoldDB" id="A0A2I1FV15"/>
<keyword evidence="5" id="KW-0156">Chromatin regulator</keyword>
<keyword evidence="4" id="KW-0862">Zinc</keyword>
<dbReference type="GO" id="GO:0006357">
    <property type="term" value="P:regulation of transcription by RNA polymerase II"/>
    <property type="evidence" value="ECO:0007669"/>
    <property type="project" value="TreeGrafter"/>
</dbReference>
<proteinExistence type="inferred from homology"/>
<comment type="similarity">
    <text evidence="10">Belongs to the SGF11 family.</text>
</comment>
<dbReference type="GO" id="GO:0000124">
    <property type="term" value="C:SAGA complex"/>
    <property type="evidence" value="ECO:0007669"/>
    <property type="project" value="TreeGrafter"/>
</dbReference>
<evidence type="ECO:0000256" key="8">
    <source>
        <dbReference type="ARBA" id="ARBA00023163"/>
    </source>
</evidence>
<dbReference type="InterPro" id="IPR051078">
    <property type="entry name" value="SGF11"/>
</dbReference>
<dbReference type="Pfam" id="PF08209">
    <property type="entry name" value="Sgf11"/>
    <property type="match status" value="1"/>
</dbReference>
<evidence type="ECO:0000256" key="10">
    <source>
        <dbReference type="RuleBase" id="RU261113"/>
    </source>
</evidence>
<keyword evidence="6" id="KW-0805">Transcription regulation</keyword>
<name>A0A2I1FV15_9GLOM</name>
<evidence type="ECO:0000313" key="13">
    <source>
        <dbReference type="Proteomes" id="UP000234323"/>
    </source>
</evidence>
<dbReference type="EMBL" id="LLXI01000019">
    <property type="protein sequence ID" value="PKY38143.1"/>
    <property type="molecule type" value="Genomic_DNA"/>
</dbReference>
<sequence>MSVSNMDQSPSSQSNDDVENFSQNPEDSSHSPGYIDNFNSKSLPIQPSDIPTKGILAFSILCDLLDECILDVAFEAHRETKLAASVCQLCNSECRSFVTQPGLDIFGNRPQQNDSPKFECVNCKRPYPSKRYAPHLEKCLGLAGRSSSRVANLKIGNDRNPSSPYTTLSEDNLNQSDSDGGLYIEKFEKKRKKLNGKSRRSSPAKYTKSKKQKSIISETVEETSAFSSSKVSKSSTLSYSSENSTLDSPNSPIKRSFSMEYSDGSKNIQYKYNGNSASVDTSTQSDNDYIGNTNVVLFLKDIDGDYDTIEVLQTSNDSGYIIK</sequence>
<evidence type="ECO:0000256" key="4">
    <source>
        <dbReference type="ARBA" id="ARBA00022833"/>
    </source>
</evidence>
<reference evidence="12 13" key="1">
    <citation type="submission" date="2015-10" db="EMBL/GenBank/DDBJ databases">
        <title>Genome analyses suggest a sexual origin of heterokaryosis in a supposedly ancient asexual fungus.</title>
        <authorList>
            <person name="Ropars J."/>
            <person name="Sedzielewska K."/>
            <person name="Noel J."/>
            <person name="Charron P."/>
            <person name="Farinelli L."/>
            <person name="Marton T."/>
            <person name="Kruger M."/>
            <person name="Pelin A."/>
            <person name="Brachmann A."/>
            <person name="Corradi N."/>
        </authorList>
    </citation>
    <scope>NUCLEOTIDE SEQUENCE [LARGE SCALE GENOMIC DNA]</scope>
    <source>
        <strain evidence="12 13">A4</strain>
    </source>
</reference>
<dbReference type="GO" id="GO:0006325">
    <property type="term" value="P:chromatin organization"/>
    <property type="evidence" value="ECO:0007669"/>
    <property type="project" value="UniProtKB-KW"/>
</dbReference>
<dbReference type="Proteomes" id="UP000234323">
    <property type="component" value="Unassembled WGS sequence"/>
</dbReference>
<dbReference type="InterPro" id="IPR013246">
    <property type="entry name" value="SAGA_su_Sgf11"/>
</dbReference>
<feature type="region of interest" description="Disordered" evidence="11">
    <location>
        <begin position="153"/>
        <end position="214"/>
    </location>
</feature>
<keyword evidence="13" id="KW-1185">Reference proteome</keyword>
<dbReference type="Gene3D" id="3.30.160.60">
    <property type="entry name" value="Classic Zinc Finger"/>
    <property type="match status" value="1"/>
</dbReference>
<dbReference type="PANTHER" id="PTHR46367:SF1">
    <property type="entry name" value="ATAXIN-7-LIKE PROTEIN 3"/>
    <property type="match status" value="1"/>
</dbReference>
<feature type="compositionally biased region" description="Polar residues" evidence="11">
    <location>
        <begin position="1"/>
        <end position="26"/>
    </location>
</feature>
<keyword evidence="3" id="KW-0863">Zinc-finger</keyword>
<organism evidence="12 13">
    <name type="scientific">Rhizophagus irregularis</name>
    <dbReference type="NCBI Taxonomy" id="588596"/>
    <lineage>
        <taxon>Eukaryota</taxon>
        <taxon>Fungi</taxon>
        <taxon>Fungi incertae sedis</taxon>
        <taxon>Mucoromycota</taxon>
        <taxon>Glomeromycotina</taxon>
        <taxon>Glomeromycetes</taxon>
        <taxon>Glomerales</taxon>
        <taxon>Glomeraceae</taxon>
        <taxon>Rhizophagus</taxon>
    </lineage>
</organism>
<keyword evidence="9" id="KW-0539">Nucleus</keyword>
<evidence type="ECO:0000256" key="6">
    <source>
        <dbReference type="ARBA" id="ARBA00023015"/>
    </source>
</evidence>
<evidence type="ECO:0000256" key="7">
    <source>
        <dbReference type="ARBA" id="ARBA00023159"/>
    </source>
</evidence>
<evidence type="ECO:0000256" key="11">
    <source>
        <dbReference type="SAM" id="MobiDB-lite"/>
    </source>
</evidence>
<evidence type="ECO:0000256" key="1">
    <source>
        <dbReference type="ARBA" id="ARBA00004123"/>
    </source>
</evidence>
<feature type="region of interest" description="Disordered" evidence="11">
    <location>
        <begin position="237"/>
        <end position="258"/>
    </location>
</feature>
<comment type="caution">
    <text evidence="12">The sequence shown here is derived from an EMBL/GenBank/DDBJ whole genome shotgun (WGS) entry which is preliminary data.</text>
</comment>
<feature type="compositionally biased region" description="Basic residues" evidence="11">
    <location>
        <begin position="189"/>
        <end position="213"/>
    </location>
</feature>
<accession>A0A2I1FV15</accession>
<dbReference type="VEuPathDB" id="FungiDB:RhiirFUN_020180"/>
<evidence type="ECO:0000313" key="12">
    <source>
        <dbReference type="EMBL" id="PKY38143.1"/>
    </source>
</evidence>